<evidence type="ECO:0000313" key="4">
    <source>
        <dbReference type="Proteomes" id="UP000179769"/>
    </source>
</evidence>
<keyword evidence="4" id="KW-1185">Reference proteome</keyword>
<sequence>MSTQPPEGTTAPADLSCSFRGTLVDVLDAAPGFAGTSARRLLRDRIARRLGPGRRLHLVEYDMTRLWFIALVDELAEEPGGLAALSRAVSDLQPGSRLAAEVARIVAAGAAGGERSTADDRAGAARAGTSPPGAQVGGCGPASPEAPPPPPPPPATAPPPPAATVSADSGPSGRVSSDLGVTVPPWRCPSAVSRSSWWSATSRCG</sequence>
<dbReference type="InterPro" id="IPR045431">
    <property type="entry name" value="EAD2"/>
</dbReference>
<evidence type="ECO:0000256" key="1">
    <source>
        <dbReference type="SAM" id="MobiDB-lite"/>
    </source>
</evidence>
<feature type="compositionally biased region" description="Polar residues" evidence="1">
    <location>
        <begin position="192"/>
        <end position="205"/>
    </location>
</feature>
<dbReference type="EMBL" id="MAXA01000238">
    <property type="protein sequence ID" value="OHV23899.1"/>
    <property type="molecule type" value="Genomic_DNA"/>
</dbReference>
<dbReference type="Pfam" id="PF19956">
    <property type="entry name" value="EAD2"/>
    <property type="match status" value="1"/>
</dbReference>
<evidence type="ECO:0000259" key="2">
    <source>
        <dbReference type="Pfam" id="PF19956"/>
    </source>
</evidence>
<reference evidence="4" key="1">
    <citation type="submission" date="2016-07" db="EMBL/GenBank/DDBJ databases">
        <title>Frankia sp. NRRL B-16219 Genome sequencing.</title>
        <authorList>
            <person name="Ghodhbane-Gtari F."/>
            <person name="Swanson E."/>
            <person name="Gueddou A."/>
            <person name="Louati M."/>
            <person name="Nouioui I."/>
            <person name="Hezbri K."/>
            <person name="Abebe-Akele F."/>
            <person name="Simpson S."/>
            <person name="Morris K."/>
            <person name="Thomas K."/>
            <person name="Gtari M."/>
            <person name="Tisa L.S."/>
        </authorList>
    </citation>
    <scope>NUCLEOTIDE SEQUENCE [LARGE SCALE GENOMIC DNA]</scope>
    <source>
        <strain evidence="4">NRRL B-16219</strain>
    </source>
</reference>
<comment type="caution">
    <text evidence="3">The sequence shown here is derived from an EMBL/GenBank/DDBJ whole genome shotgun (WGS) entry which is preliminary data.</text>
</comment>
<proteinExistence type="predicted"/>
<dbReference type="Proteomes" id="UP000179769">
    <property type="component" value="Unassembled WGS sequence"/>
</dbReference>
<feature type="domain" description="Effector-associated" evidence="2">
    <location>
        <begin position="24"/>
        <end position="107"/>
    </location>
</feature>
<feature type="region of interest" description="Disordered" evidence="1">
    <location>
        <begin position="110"/>
        <end position="205"/>
    </location>
</feature>
<name>A0A1S1PRN4_9ACTN</name>
<feature type="compositionally biased region" description="Pro residues" evidence="1">
    <location>
        <begin position="144"/>
        <end position="162"/>
    </location>
</feature>
<evidence type="ECO:0000313" key="3">
    <source>
        <dbReference type="EMBL" id="OHV23899.1"/>
    </source>
</evidence>
<gene>
    <name evidence="3" type="ORF">BBK14_23860</name>
</gene>
<dbReference type="RefSeq" id="WP_071065766.1">
    <property type="nucleotide sequence ID" value="NZ_MAXA01000238.1"/>
</dbReference>
<protein>
    <recommendedName>
        <fullName evidence="2">Effector-associated domain-containing protein</fullName>
    </recommendedName>
</protein>
<organism evidence="3 4">
    <name type="scientific">Parafrankia soli</name>
    <dbReference type="NCBI Taxonomy" id="2599596"/>
    <lineage>
        <taxon>Bacteria</taxon>
        <taxon>Bacillati</taxon>
        <taxon>Actinomycetota</taxon>
        <taxon>Actinomycetes</taxon>
        <taxon>Frankiales</taxon>
        <taxon>Frankiaceae</taxon>
        <taxon>Parafrankia</taxon>
    </lineage>
</organism>
<dbReference type="AlphaFoldDB" id="A0A1S1PRN4"/>
<accession>A0A1S1PRN4</accession>
<dbReference type="OrthoDB" id="9989522at2"/>